<dbReference type="Pfam" id="PF07653">
    <property type="entry name" value="SH3_2"/>
    <property type="match status" value="1"/>
</dbReference>
<dbReference type="OrthoDB" id="1030757at2"/>
<keyword evidence="1" id="KW-0728">SH3 domain</keyword>
<keyword evidence="4" id="KW-1185">Reference proteome</keyword>
<gene>
    <name evidence="3" type="ORF">EHSB41UT_00451</name>
</gene>
<feature type="domain" description="SH3" evidence="2">
    <location>
        <begin position="2"/>
        <end position="55"/>
    </location>
</feature>
<accession>A0A1X7AH34</accession>
<dbReference type="RefSeq" id="WP_087106454.1">
    <property type="nucleotide sequence ID" value="NZ_CBCSCN010000004.1"/>
</dbReference>
<evidence type="ECO:0000259" key="2">
    <source>
        <dbReference type="Pfam" id="PF07653"/>
    </source>
</evidence>
<evidence type="ECO:0000256" key="1">
    <source>
        <dbReference type="ARBA" id="ARBA00022443"/>
    </source>
</evidence>
<organism evidence="3 4">
    <name type="scientific">Parendozoicomonas haliclonae</name>
    <dbReference type="NCBI Taxonomy" id="1960125"/>
    <lineage>
        <taxon>Bacteria</taxon>
        <taxon>Pseudomonadati</taxon>
        <taxon>Pseudomonadota</taxon>
        <taxon>Gammaproteobacteria</taxon>
        <taxon>Oceanospirillales</taxon>
        <taxon>Endozoicomonadaceae</taxon>
        <taxon>Parendozoicomonas</taxon>
    </lineage>
</organism>
<dbReference type="EMBL" id="FWPT01000001">
    <property type="protein sequence ID" value="SMA34795.1"/>
    <property type="molecule type" value="Genomic_DNA"/>
</dbReference>
<reference evidence="3 4" key="1">
    <citation type="submission" date="2017-03" db="EMBL/GenBank/DDBJ databases">
        <authorList>
            <person name="Afonso C.L."/>
            <person name="Miller P.J."/>
            <person name="Scott M.A."/>
            <person name="Spackman E."/>
            <person name="Goraichik I."/>
            <person name="Dimitrov K.M."/>
            <person name="Suarez D.L."/>
            <person name="Swayne D.E."/>
        </authorList>
    </citation>
    <scope>NUCLEOTIDE SEQUENCE [LARGE SCALE GENOMIC DNA]</scope>
    <source>
        <strain evidence="3">SB41UT1</strain>
    </source>
</reference>
<name>A0A1X7AH34_9GAMM</name>
<sequence length="112" mass="12462">MKYKVIEAYTSAYPDPISFKAGEELTTGRLDDEYPGWIRITTQCGNEGWAPVQYINATVKPALGLCDYEATELTTQTDLVLSVMKTLNEWAWAETPQGEKGWVPLSTLAALE</sequence>
<evidence type="ECO:0000313" key="3">
    <source>
        <dbReference type="EMBL" id="SMA34795.1"/>
    </source>
</evidence>
<proteinExistence type="predicted"/>
<dbReference type="Proteomes" id="UP000196573">
    <property type="component" value="Unassembled WGS sequence"/>
</dbReference>
<dbReference type="SUPFAM" id="SSF50044">
    <property type="entry name" value="SH3-domain"/>
    <property type="match status" value="2"/>
</dbReference>
<protein>
    <submittedName>
        <fullName evidence="3">Variant SH3 domain protein</fullName>
    </submittedName>
</protein>
<dbReference type="Gene3D" id="2.30.30.40">
    <property type="entry name" value="SH3 Domains"/>
    <property type="match status" value="1"/>
</dbReference>
<dbReference type="AlphaFoldDB" id="A0A1X7AH34"/>
<evidence type="ECO:0000313" key="4">
    <source>
        <dbReference type="Proteomes" id="UP000196573"/>
    </source>
</evidence>
<dbReference type="InterPro" id="IPR001452">
    <property type="entry name" value="SH3_domain"/>
</dbReference>
<dbReference type="InterPro" id="IPR036028">
    <property type="entry name" value="SH3-like_dom_sf"/>
</dbReference>